<dbReference type="SMART" id="SM00220">
    <property type="entry name" value="S_TKc"/>
    <property type="match status" value="1"/>
</dbReference>
<dbReference type="PROSITE" id="PS00107">
    <property type="entry name" value="PROTEIN_KINASE_ATP"/>
    <property type="match status" value="1"/>
</dbReference>
<dbReference type="EMBL" id="JAQNDL010000001">
    <property type="protein sequence ID" value="MDC0717438.1"/>
    <property type="molecule type" value="Genomic_DNA"/>
</dbReference>
<keyword evidence="5" id="KW-0802">TPR repeat</keyword>
<dbReference type="PROSITE" id="PS50011">
    <property type="entry name" value="PROTEIN_KINASE_DOM"/>
    <property type="match status" value="1"/>
</dbReference>
<evidence type="ECO:0000256" key="6">
    <source>
        <dbReference type="PROSITE-ProRule" id="PRU10141"/>
    </source>
</evidence>
<dbReference type="InterPro" id="IPR017441">
    <property type="entry name" value="Protein_kinase_ATP_BS"/>
</dbReference>
<feature type="compositionally biased region" description="Low complexity" evidence="7">
    <location>
        <begin position="960"/>
        <end position="977"/>
    </location>
</feature>
<evidence type="ECO:0000259" key="8">
    <source>
        <dbReference type="PROSITE" id="PS50011"/>
    </source>
</evidence>
<protein>
    <submittedName>
        <fullName evidence="9">Protein kinase</fullName>
    </submittedName>
</protein>
<dbReference type="GO" id="GO:0016301">
    <property type="term" value="F:kinase activity"/>
    <property type="evidence" value="ECO:0007669"/>
    <property type="project" value="UniProtKB-KW"/>
</dbReference>
<feature type="domain" description="Protein kinase" evidence="8">
    <location>
        <begin position="395"/>
        <end position="669"/>
    </location>
</feature>
<feature type="compositionally biased region" description="Low complexity" evidence="7">
    <location>
        <begin position="987"/>
        <end position="999"/>
    </location>
</feature>
<evidence type="ECO:0000313" key="10">
    <source>
        <dbReference type="Proteomes" id="UP001221686"/>
    </source>
</evidence>
<keyword evidence="2 6" id="KW-0547">Nucleotide-binding</keyword>
<dbReference type="InterPro" id="IPR000719">
    <property type="entry name" value="Prot_kinase_dom"/>
</dbReference>
<feature type="compositionally biased region" description="Low complexity" evidence="7">
    <location>
        <begin position="720"/>
        <end position="730"/>
    </location>
</feature>
<dbReference type="Gene3D" id="1.10.510.10">
    <property type="entry name" value="Transferase(Phosphotransferase) domain 1"/>
    <property type="match status" value="1"/>
</dbReference>
<dbReference type="SUPFAM" id="SSF52540">
    <property type="entry name" value="P-loop containing nucleoside triphosphate hydrolases"/>
    <property type="match status" value="1"/>
</dbReference>
<dbReference type="SUPFAM" id="SSF48452">
    <property type="entry name" value="TPR-like"/>
    <property type="match status" value="1"/>
</dbReference>
<gene>
    <name evidence="9" type="ORF">POL25_11075</name>
</gene>
<comment type="caution">
    <text evidence="9">The sequence shown here is derived from an EMBL/GenBank/DDBJ whole genome shotgun (WGS) entry which is preliminary data.</text>
</comment>
<evidence type="ECO:0000256" key="5">
    <source>
        <dbReference type="PROSITE-ProRule" id="PRU00339"/>
    </source>
</evidence>
<feature type="region of interest" description="Disordered" evidence="7">
    <location>
        <begin position="711"/>
        <end position="730"/>
    </location>
</feature>
<dbReference type="PROSITE" id="PS50005">
    <property type="entry name" value="TPR"/>
    <property type="match status" value="1"/>
</dbReference>
<feature type="region of interest" description="Disordered" evidence="7">
    <location>
        <begin position="679"/>
        <end position="702"/>
    </location>
</feature>
<feature type="region of interest" description="Disordered" evidence="7">
    <location>
        <begin position="894"/>
        <end position="1016"/>
    </location>
</feature>
<dbReference type="PANTHER" id="PTHR43289:SF34">
    <property type="entry name" value="SERINE_THREONINE-PROTEIN KINASE YBDM-RELATED"/>
    <property type="match status" value="1"/>
</dbReference>
<dbReference type="CDD" id="cd14014">
    <property type="entry name" value="STKc_PknB_like"/>
    <property type="match status" value="1"/>
</dbReference>
<evidence type="ECO:0000256" key="2">
    <source>
        <dbReference type="ARBA" id="ARBA00022741"/>
    </source>
</evidence>
<name>A0ABT5DXI6_9BACT</name>
<feature type="region of interest" description="Disordered" evidence="7">
    <location>
        <begin position="1125"/>
        <end position="1149"/>
    </location>
</feature>
<dbReference type="InterPro" id="IPR027417">
    <property type="entry name" value="P-loop_NTPase"/>
</dbReference>
<dbReference type="Pfam" id="PF00069">
    <property type="entry name" value="Pkinase"/>
    <property type="match status" value="1"/>
</dbReference>
<evidence type="ECO:0000256" key="3">
    <source>
        <dbReference type="ARBA" id="ARBA00022777"/>
    </source>
</evidence>
<keyword evidence="4 6" id="KW-0067">ATP-binding</keyword>
<organism evidence="9 10">
    <name type="scientific">Nannocystis bainbridge</name>
    <dbReference type="NCBI Taxonomy" id="2995303"/>
    <lineage>
        <taxon>Bacteria</taxon>
        <taxon>Pseudomonadati</taxon>
        <taxon>Myxococcota</taxon>
        <taxon>Polyangia</taxon>
        <taxon>Nannocystales</taxon>
        <taxon>Nannocystaceae</taxon>
        <taxon>Nannocystis</taxon>
    </lineage>
</organism>
<dbReference type="Pfam" id="PF14516">
    <property type="entry name" value="AAA_35"/>
    <property type="match status" value="1"/>
</dbReference>
<evidence type="ECO:0000256" key="7">
    <source>
        <dbReference type="SAM" id="MobiDB-lite"/>
    </source>
</evidence>
<dbReference type="Proteomes" id="UP001221686">
    <property type="component" value="Unassembled WGS sequence"/>
</dbReference>
<evidence type="ECO:0000256" key="4">
    <source>
        <dbReference type="ARBA" id="ARBA00022840"/>
    </source>
</evidence>
<feature type="binding site" evidence="6">
    <location>
        <position position="424"/>
    </location>
    <ligand>
        <name>ATP</name>
        <dbReference type="ChEBI" id="CHEBI:30616"/>
    </ligand>
</feature>
<dbReference type="Gene3D" id="1.25.40.10">
    <property type="entry name" value="Tetratricopeptide repeat domain"/>
    <property type="match status" value="1"/>
</dbReference>
<dbReference type="PROSITE" id="PS00108">
    <property type="entry name" value="PROTEIN_KINASE_ST"/>
    <property type="match status" value="1"/>
</dbReference>
<keyword evidence="1" id="KW-0808">Transferase</keyword>
<dbReference type="Gene3D" id="3.40.50.300">
    <property type="entry name" value="P-loop containing nucleotide triphosphate hydrolases"/>
    <property type="match status" value="1"/>
</dbReference>
<dbReference type="SUPFAM" id="SSF56112">
    <property type="entry name" value="Protein kinase-like (PK-like)"/>
    <property type="match status" value="1"/>
</dbReference>
<dbReference type="InterPro" id="IPR008271">
    <property type="entry name" value="Ser/Thr_kinase_AS"/>
</dbReference>
<keyword evidence="10" id="KW-1185">Reference proteome</keyword>
<dbReference type="Gene3D" id="3.30.200.20">
    <property type="entry name" value="Phosphorylase Kinase, domain 1"/>
    <property type="match status" value="1"/>
</dbReference>
<feature type="repeat" description="TPR" evidence="5">
    <location>
        <begin position="1087"/>
        <end position="1120"/>
    </location>
</feature>
<keyword evidence="3 9" id="KW-0418">Kinase</keyword>
<accession>A0ABT5DXI6</accession>
<dbReference type="InterPro" id="IPR011990">
    <property type="entry name" value="TPR-like_helical_dom_sf"/>
</dbReference>
<dbReference type="PANTHER" id="PTHR43289">
    <property type="entry name" value="MITOGEN-ACTIVATED PROTEIN KINASE KINASE KINASE 20-RELATED"/>
    <property type="match status" value="1"/>
</dbReference>
<dbReference type="InterPro" id="IPR019734">
    <property type="entry name" value="TPR_rpt"/>
</dbReference>
<evidence type="ECO:0000256" key="1">
    <source>
        <dbReference type="ARBA" id="ARBA00022679"/>
    </source>
</evidence>
<reference evidence="9 10" key="1">
    <citation type="submission" date="2022-11" db="EMBL/GenBank/DDBJ databases">
        <title>Minimal conservation of predation-associated metabolite biosynthetic gene clusters underscores biosynthetic potential of Myxococcota including descriptions for ten novel species: Archangium lansinium sp. nov., Myxococcus landrumus sp. nov., Nannocystis bai.</title>
        <authorList>
            <person name="Ahearne A."/>
            <person name="Stevens C."/>
            <person name="Dowd S."/>
        </authorList>
    </citation>
    <scope>NUCLEOTIDE SEQUENCE [LARGE SCALE GENOMIC DNA]</scope>
    <source>
        <strain evidence="9 10">BB15-2</strain>
    </source>
</reference>
<feature type="compositionally biased region" description="Basic and acidic residues" evidence="7">
    <location>
        <begin position="894"/>
        <end position="936"/>
    </location>
</feature>
<feature type="region of interest" description="Disordered" evidence="7">
    <location>
        <begin position="828"/>
        <end position="857"/>
    </location>
</feature>
<dbReference type="SMART" id="SM00028">
    <property type="entry name" value="TPR"/>
    <property type="match status" value="2"/>
</dbReference>
<dbReference type="InterPro" id="IPR011009">
    <property type="entry name" value="Kinase-like_dom_sf"/>
</dbReference>
<evidence type="ECO:0000313" key="9">
    <source>
        <dbReference type="EMBL" id="MDC0717438.1"/>
    </source>
</evidence>
<sequence>MTVDNPYRAAGAFAGKAYIRRGADAELVEQIRDNQYYPYFAAPRQSGKSSLIARTMASLPAPEFRCALVDLSPFVVRSYDDFWRQFLHEVARSANFDPAPIGKGEPRDVFKAWLTAYPGRLIIFVDEIDVLLHVECREQIFSKIRTFFNLRAHEEALLRLTFVLAGAAHSSRFISDPRWSPFNVAIEIALEDLSTAQVSQLASYLATAGAFAGPDLVGRVFELTGGSVFLCQLVFEALWSRAARGAKKLDASDVDAVVATIVAESPRNIHFYNIFRLVTQDSRLAMLFRRLVDGEELGEADRQELQLTGLCRGMDPFRNEVYARVFGTGGPLDLKVAGAKATLGRKLEVALTKRQQLSDEGGATTEVEIEIAALKREFREGAQLREGDVLGRGRYRLIAQIGQGGFATVWHARDERNQREVALKVLHGQFAEDKTRRDRFFRGAWKMSELQHPAIVQVLEPYGEEAGRHFFVMEYMAGGTLHEAVLDRKLTHDQVVAGIVAVGQALVHAHARGLVHRDVKPSNVLLGDVGAAKLTDFDLVREQDSPGSTRTGPMGSFIYAAPEVLNRPQDADHRADIYGLAMTAVFGLHGAELPLEVVRDADRFIDRLHCGGLLKDVLKKGVAWEIERRFTSAAEFTQALATAWADSEERSPAPPPKQQEMAPTWTAMFATLPLPESGPLAAAGPVTPARAQGAPPPVKSAPLARPREIAASTSPPPVAAGPMAAAPMKPGRVEKAELEPEARSEAMRPERPERAELAARKEAARRAWQAELDDDDARTNEETLTTAALSATAVQATAAEMARDELTVTGAEIEAPERILHAPTGAARMHEQTLAQARAPSPHERASTQSQVTPPSVPIAAAPGRGVYALLGLCASAALILLVLQLAGPSLREAAQDGERGANDARGLTEIESEGKRDVPDREPAKQDDPRFETKDPAPPLATVTNATSTPAGDKPPEQATAGAEASDTTAGTTTGGPEHDLPDESGTAGKATGATTAKPIDKPPQSPNVGQKRKKTIEERIDEGCFQVRARDAEAGAKILQAVLAEKPFQVEALRCLAQGLKTIGDFPQSEVYFEQLMAATNERNLTALLGLAQVNEAMTRYDRAADYYQRVLKIDPDNKSAQAFLGSKNGASAPAPAPPAGMFRLKR</sequence>
<dbReference type="RefSeq" id="WP_272085925.1">
    <property type="nucleotide sequence ID" value="NZ_JAQNDL010000001.1"/>
</dbReference>
<proteinExistence type="predicted"/>